<reference evidence="1" key="1">
    <citation type="submission" date="2014-09" db="EMBL/GenBank/DDBJ databases">
        <authorList>
            <person name="Magalhaes I.L.F."/>
            <person name="Oliveira U."/>
            <person name="Santos F.R."/>
            <person name="Vidigal T.H.D.A."/>
            <person name="Brescovit A.D."/>
            <person name="Santos A.J."/>
        </authorList>
    </citation>
    <scope>NUCLEOTIDE SEQUENCE</scope>
    <source>
        <tissue evidence="1">Shoot tissue taken approximately 20 cm above the soil surface</tissue>
    </source>
</reference>
<reference evidence="1" key="2">
    <citation type="journal article" date="2015" name="Data Brief">
        <title>Shoot transcriptome of the giant reed, Arundo donax.</title>
        <authorList>
            <person name="Barrero R.A."/>
            <person name="Guerrero F.D."/>
            <person name="Moolhuijzen P."/>
            <person name="Goolsby J.A."/>
            <person name="Tidwell J."/>
            <person name="Bellgard S.E."/>
            <person name="Bellgard M.I."/>
        </authorList>
    </citation>
    <scope>NUCLEOTIDE SEQUENCE</scope>
    <source>
        <tissue evidence="1">Shoot tissue taken approximately 20 cm above the soil surface</tissue>
    </source>
</reference>
<evidence type="ECO:0000313" key="1">
    <source>
        <dbReference type="EMBL" id="JAE22006.1"/>
    </source>
</evidence>
<name>A0A0A9GHH7_ARUDO</name>
<dbReference type="EMBL" id="GBRH01175890">
    <property type="protein sequence ID" value="JAE22006.1"/>
    <property type="molecule type" value="Transcribed_RNA"/>
</dbReference>
<proteinExistence type="predicted"/>
<organism evidence="1">
    <name type="scientific">Arundo donax</name>
    <name type="common">Giant reed</name>
    <name type="synonym">Donax arundinaceus</name>
    <dbReference type="NCBI Taxonomy" id="35708"/>
    <lineage>
        <taxon>Eukaryota</taxon>
        <taxon>Viridiplantae</taxon>
        <taxon>Streptophyta</taxon>
        <taxon>Embryophyta</taxon>
        <taxon>Tracheophyta</taxon>
        <taxon>Spermatophyta</taxon>
        <taxon>Magnoliopsida</taxon>
        <taxon>Liliopsida</taxon>
        <taxon>Poales</taxon>
        <taxon>Poaceae</taxon>
        <taxon>PACMAD clade</taxon>
        <taxon>Arundinoideae</taxon>
        <taxon>Arundineae</taxon>
        <taxon>Arundo</taxon>
    </lineage>
</organism>
<protein>
    <submittedName>
        <fullName evidence="1">Uncharacterized protein</fullName>
    </submittedName>
</protein>
<accession>A0A0A9GHH7</accession>
<dbReference type="AlphaFoldDB" id="A0A0A9GHH7"/>
<sequence>MGAPPKYEEKSSALSVALINISLSSGRRGRRSFRTISRKSSFMPRSWISSTITWVTPFKLLSRSNLRNRTPVVQKRRRVSLPFIPSNRTLYPTDSPIFSPLSAATLSETAIADIRLG</sequence>